<dbReference type="InterPro" id="IPR014756">
    <property type="entry name" value="Ig_E-set"/>
</dbReference>
<organism evidence="8 9">
    <name type="scientific">Ilumatobacter coccineus (strain NBRC 103263 / KCTC 29153 / YM16-304)</name>
    <dbReference type="NCBI Taxonomy" id="1313172"/>
    <lineage>
        <taxon>Bacteria</taxon>
        <taxon>Bacillati</taxon>
        <taxon>Actinomycetota</taxon>
        <taxon>Acidimicrobiia</taxon>
        <taxon>Acidimicrobiales</taxon>
        <taxon>Ilumatobacteraceae</taxon>
        <taxon>Ilumatobacter</taxon>
    </lineage>
</organism>
<evidence type="ECO:0000259" key="7">
    <source>
        <dbReference type="Pfam" id="PF04234"/>
    </source>
</evidence>
<dbReference type="KEGG" id="aym:YM304_38550"/>
<evidence type="ECO:0000256" key="5">
    <source>
        <dbReference type="SAM" id="Phobius"/>
    </source>
</evidence>
<keyword evidence="9" id="KW-1185">Reference proteome</keyword>
<dbReference type="InterPro" id="IPR014755">
    <property type="entry name" value="Cu-Rt/internalin_Ig-like"/>
</dbReference>
<dbReference type="GO" id="GO:0006825">
    <property type="term" value="P:copper ion transport"/>
    <property type="evidence" value="ECO:0007669"/>
    <property type="project" value="InterPro"/>
</dbReference>
<dbReference type="PANTHER" id="PTHR34820:SF4">
    <property type="entry name" value="INNER MEMBRANE PROTEIN YEBZ"/>
    <property type="match status" value="1"/>
</dbReference>
<keyword evidence="3 6" id="KW-0732">Signal</keyword>
<dbReference type="GO" id="GO:0042597">
    <property type="term" value="C:periplasmic space"/>
    <property type="evidence" value="ECO:0007669"/>
    <property type="project" value="InterPro"/>
</dbReference>
<feature type="signal peptide" evidence="6">
    <location>
        <begin position="1"/>
        <end position="23"/>
    </location>
</feature>
<evidence type="ECO:0000313" key="9">
    <source>
        <dbReference type="Proteomes" id="UP000011863"/>
    </source>
</evidence>
<name>A0A6C7EGB3_ILUCY</name>
<keyword evidence="2" id="KW-0479">Metal-binding</keyword>
<gene>
    <name evidence="8" type="ORF">YM304_38550</name>
</gene>
<keyword evidence="5" id="KW-0812">Transmembrane</keyword>
<keyword evidence="4" id="KW-0186">Copper</keyword>
<evidence type="ECO:0000256" key="6">
    <source>
        <dbReference type="SAM" id="SignalP"/>
    </source>
</evidence>
<dbReference type="InterPro" id="IPR007348">
    <property type="entry name" value="CopC_dom"/>
</dbReference>
<dbReference type="Pfam" id="PF04234">
    <property type="entry name" value="CopC"/>
    <property type="match status" value="1"/>
</dbReference>
<accession>A0A6C7EGB3</accession>
<keyword evidence="5" id="KW-1133">Transmembrane helix</keyword>
<dbReference type="AlphaFoldDB" id="A0A6C7EGB3"/>
<comment type="subcellular location">
    <subcellularLocation>
        <location evidence="1">Cell envelope</location>
    </subcellularLocation>
</comment>
<dbReference type="GO" id="GO:0005886">
    <property type="term" value="C:plasma membrane"/>
    <property type="evidence" value="ECO:0007669"/>
    <property type="project" value="TreeGrafter"/>
</dbReference>
<dbReference type="SUPFAM" id="SSF81296">
    <property type="entry name" value="E set domains"/>
    <property type="match status" value="1"/>
</dbReference>
<evidence type="ECO:0000313" key="8">
    <source>
        <dbReference type="EMBL" id="BAN04169.1"/>
    </source>
</evidence>
<evidence type="ECO:0000256" key="3">
    <source>
        <dbReference type="ARBA" id="ARBA00022729"/>
    </source>
</evidence>
<evidence type="ECO:0000256" key="4">
    <source>
        <dbReference type="ARBA" id="ARBA00023008"/>
    </source>
</evidence>
<dbReference type="InterPro" id="IPR032694">
    <property type="entry name" value="CopC/D"/>
</dbReference>
<dbReference type="GO" id="GO:0030313">
    <property type="term" value="C:cell envelope"/>
    <property type="evidence" value="ECO:0007669"/>
    <property type="project" value="UniProtKB-SubCell"/>
</dbReference>
<evidence type="ECO:0000256" key="2">
    <source>
        <dbReference type="ARBA" id="ARBA00022723"/>
    </source>
</evidence>
<dbReference type="Gene3D" id="2.60.40.1220">
    <property type="match status" value="1"/>
</dbReference>
<dbReference type="GO" id="GO:0005507">
    <property type="term" value="F:copper ion binding"/>
    <property type="evidence" value="ECO:0007669"/>
    <property type="project" value="InterPro"/>
</dbReference>
<sequence length="290" mass="30853">MFRRWRMLVIAAVTAAASSLALAAPAAAHDDIASSVPADRSVIDAPISSAEIDFGEVIGDSVELFLTYDPGDGSTVDVGGETTKTGDTTARVDFPELTVEGTYFLRYLAPVPSDGHVMVGAISFTWGAPTAIDEGNDDVRFSSPRSRERIDEPITFAELEFDFDIDDDIQLDLVYDRGDGENFDELGGTTTKTGPSGARLDFDLLEDEGTYFIRYTGTATASGGEVRGATSFTYGDPSSSDSGFPVLPFALAAALILGAGAWFSLRRANTADDEIDDDDTHADDDELTPA</sequence>
<dbReference type="GO" id="GO:0046688">
    <property type="term" value="P:response to copper ion"/>
    <property type="evidence" value="ECO:0007669"/>
    <property type="project" value="InterPro"/>
</dbReference>
<dbReference type="Proteomes" id="UP000011863">
    <property type="component" value="Chromosome"/>
</dbReference>
<dbReference type="EMBL" id="AP012057">
    <property type="protein sequence ID" value="BAN04169.1"/>
    <property type="molecule type" value="Genomic_DNA"/>
</dbReference>
<feature type="transmembrane region" description="Helical" evidence="5">
    <location>
        <begin position="246"/>
        <end position="265"/>
    </location>
</feature>
<keyword evidence="5" id="KW-0472">Membrane</keyword>
<feature type="domain" description="CopC" evidence="7">
    <location>
        <begin position="29"/>
        <end position="125"/>
    </location>
</feature>
<dbReference type="PANTHER" id="PTHR34820">
    <property type="entry name" value="INNER MEMBRANE PROTEIN YEBZ"/>
    <property type="match status" value="1"/>
</dbReference>
<proteinExistence type="predicted"/>
<evidence type="ECO:0000256" key="1">
    <source>
        <dbReference type="ARBA" id="ARBA00004196"/>
    </source>
</evidence>
<reference evidence="8 9" key="1">
    <citation type="journal article" date="2013" name="Int. J. Syst. Evol. Microbiol.">
        <title>Ilumatobacter nonamiense sp. nov. and Ilumatobacter coccineum sp. nov., isolated from seashore sand.</title>
        <authorList>
            <person name="Matsumoto A."/>
            <person name="Kasai H."/>
            <person name="Matsuo Y."/>
            <person name="Shizuri Y."/>
            <person name="Ichikawa N."/>
            <person name="Fujita N."/>
            <person name="Omura S."/>
            <person name="Takahashi Y."/>
        </authorList>
    </citation>
    <scope>NUCLEOTIDE SEQUENCE [LARGE SCALE GENOMIC DNA]</scope>
    <source>
        <strain evidence="9">NBRC 103263 / KCTC 29153 / YM16-304</strain>
    </source>
</reference>
<feature type="chain" id="PRO_5038619917" description="CopC domain-containing protein" evidence="6">
    <location>
        <begin position="24"/>
        <end position="290"/>
    </location>
</feature>
<protein>
    <recommendedName>
        <fullName evidence="7">CopC domain-containing protein</fullName>
    </recommendedName>
</protein>